<proteinExistence type="predicted"/>
<name>A0A7W7S8M0_9ACTN</name>
<keyword evidence="4" id="KW-1185">Reference proteome</keyword>
<dbReference type="GO" id="GO:0009002">
    <property type="term" value="F:serine-type D-Ala-D-Ala carboxypeptidase activity"/>
    <property type="evidence" value="ECO:0007669"/>
    <property type="project" value="UniProtKB-EC"/>
</dbReference>
<keyword evidence="3" id="KW-0378">Hydrolase</keyword>
<evidence type="ECO:0000313" key="4">
    <source>
        <dbReference type="Proteomes" id="UP000573327"/>
    </source>
</evidence>
<dbReference type="InterPro" id="IPR050491">
    <property type="entry name" value="AmpC-like"/>
</dbReference>
<keyword evidence="3" id="KW-0121">Carboxypeptidase</keyword>
<dbReference type="RefSeq" id="WP_184912612.1">
    <property type="nucleotide sequence ID" value="NZ_JACHJR010000001.1"/>
</dbReference>
<evidence type="ECO:0000256" key="1">
    <source>
        <dbReference type="SAM" id="SignalP"/>
    </source>
</evidence>
<accession>A0A7W7S8M0</accession>
<comment type="caution">
    <text evidence="3">The sequence shown here is derived from an EMBL/GenBank/DDBJ whole genome shotgun (WGS) entry which is preliminary data.</text>
</comment>
<gene>
    <name evidence="3" type="ORF">F4556_001438</name>
</gene>
<evidence type="ECO:0000259" key="2">
    <source>
        <dbReference type="Pfam" id="PF00144"/>
    </source>
</evidence>
<dbReference type="EMBL" id="JACHJR010000001">
    <property type="protein sequence ID" value="MBB4945903.1"/>
    <property type="molecule type" value="Genomic_DNA"/>
</dbReference>
<feature type="signal peptide" evidence="1">
    <location>
        <begin position="1"/>
        <end position="29"/>
    </location>
</feature>
<organism evidence="3 4">
    <name type="scientific">Kitasatospora gansuensis</name>
    <dbReference type="NCBI Taxonomy" id="258050"/>
    <lineage>
        <taxon>Bacteria</taxon>
        <taxon>Bacillati</taxon>
        <taxon>Actinomycetota</taxon>
        <taxon>Actinomycetes</taxon>
        <taxon>Kitasatosporales</taxon>
        <taxon>Streptomycetaceae</taxon>
        <taxon>Kitasatospora</taxon>
    </lineage>
</organism>
<dbReference type="InterPro" id="IPR001466">
    <property type="entry name" value="Beta-lactam-related"/>
</dbReference>
<dbReference type="SUPFAM" id="SSF56601">
    <property type="entry name" value="beta-lactamase/transpeptidase-like"/>
    <property type="match status" value="1"/>
</dbReference>
<keyword evidence="3" id="KW-0645">Protease</keyword>
<dbReference type="InterPro" id="IPR012338">
    <property type="entry name" value="Beta-lactam/transpept-like"/>
</dbReference>
<dbReference type="EC" id="3.4.16.4" evidence="3"/>
<sequence length="377" mass="39512">MKHTRKRLSALIGAAAATVVMLTTTTAHATPAADHPATLAALKTFQAAAGPGAGVYAGNATGSWSLSAGTGTINTTKPIQSNEYFRAGSQTKTFTAATVLQLVDEGKVSLDTGIETYLPGVVTGNGYDGTRITVRHLLRQTTGIPQYDPLGSLNVAEPDGTFKLATLVREGLKRAPGSAPGTAFAYSNTNYLILGMLIEKVTGLPAHEAVTGRILQPLGLTRTVFPAPGNRALPTPAVPGYNGARLGPFFFWTSVFTYDPSVFSTAGAIISTEEDLSTFYQGLLAGRVVSPAMVAELEQTGDIGAGIGYGFGIFRMNLSCGGEAWGHNGGVPGYYTQTMVTKDGRHASAMTNAYFTNNTPQQQLFTLIDTALCESRS</sequence>
<dbReference type="Gene3D" id="3.40.710.10">
    <property type="entry name" value="DD-peptidase/beta-lactamase superfamily"/>
    <property type="match status" value="1"/>
</dbReference>
<dbReference type="Proteomes" id="UP000573327">
    <property type="component" value="Unassembled WGS sequence"/>
</dbReference>
<dbReference type="PANTHER" id="PTHR46825:SF7">
    <property type="entry name" value="D-ALANYL-D-ALANINE CARBOXYPEPTIDASE"/>
    <property type="match status" value="1"/>
</dbReference>
<protein>
    <submittedName>
        <fullName evidence="3">D-alanyl-D-alanine carboxypeptidase</fullName>
        <ecNumber evidence="3">3.4.16.4</ecNumber>
    </submittedName>
</protein>
<keyword evidence="1" id="KW-0732">Signal</keyword>
<dbReference type="AlphaFoldDB" id="A0A7W7S8M0"/>
<reference evidence="3 4" key="1">
    <citation type="submission" date="2020-08" db="EMBL/GenBank/DDBJ databases">
        <title>Sequencing the genomes of 1000 actinobacteria strains.</title>
        <authorList>
            <person name="Klenk H.-P."/>
        </authorList>
    </citation>
    <scope>NUCLEOTIDE SEQUENCE [LARGE SCALE GENOMIC DNA]</scope>
    <source>
        <strain evidence="3 4">DSM 44786</strain>
    </source>
</reference>
<feature type="chain" id="PRO_5031195818" evidence="1">
    <location>
        <begin position="30"/>
        <end position="377"/>
    </location>
</feature>
<feature type="domain" description="Beta-lactamase-related" evidence="2">
    <location>
        <begin position="51"/>
        <end position="351"/>
    </location>
</feature>
<dbReference type="Pfam" id="PF00144">
    <property type="entry name" value="Beta-lactamase"/>
    <property type="match status" value="1"/>
</dbReference>
<dbReference type="PANTHER" id="PTHR46825">
    <property type="entry name" value="D-ALANYL-D-ALANINE-CARBOXYPEPTIDASE/ENDOPEPTIDASE AMPH"/>
    <property type="match status" value="1"/>
</dbReference>
<evidence type="ECO:0000313" key="3">
    <source>
        <dbReference type="EMBL" id="MBB4945903.1"/>
    </source>
</evidence>